<comment type="caution">
    <text evidence="1">The sequence shown here is derived from an EMBL/GenBank/DDBJ whole genome shotgun (WGS) entry which is preliminary data.</text>
</comment>
<organism evidence="1 2">
    <name type="scientific">Meloidogyne enterolobii</name>
    <name type="common">Root-knot nematode worm</name>
    <name type="synonym">Meloidogyne mayaguensis</name>
    <dbReference type="NCBI Taxonomy" id="390850"/>
    <lineage>
        <taxon>Eukaryota</taxon>
        <taxon>Metazoa</taxon>
        <taxon>Ecdysozoa</taxon>
        <taxon>Nematoda</taxon>
        <taxon>Chromadorea</taxon>
        <taxon>Rhabditida</taxon>
        <taxon>Tylenchina</taxon>
        <taxon>Tylenchomorpha</taxon>
        <taxon>Tylenchoidea</taxon>
        <taxon>Meloidogynidae</taxon>
        <taxon>Meloidogyninae</taxon>
        <taxon>Meloidogyne</taxon>
    </lineage>
</organism>
<dbReference type="Proteomes" id="UP001497535">
    <property type="component" value="Unassembled WGS sequence"/>
</dbReference>
<evidence type="ECO:0000313" key="2">
    <source>
        <dbReference type="Proteomes" id="UP001497535"/>
    </source>
</evidence>
<keyword evidence="2" id="KW-1185">Reference proteome</keyword>
<reference evidence="1" key="1">
    <citation type="submission" date="2023-11" db="EMBL/GenBank/DDBJ databases">
        <authorList>
            <person name="Poullet M."/>
        </authorList>
    </citation>
    <scope>NUCLEOTIDE SEQUENCE</scope>
    <source>
        <strain evidence="1">E1834</strain>
    </source>
</reference>
<evidence type="ECO:0000313" key="1">
    <source>
        <dbReference type="EMBL" id="CAK5008880.1"/>
    </source>
</evidence>
<name>A0ACB0XMN0_MELEN</name>
<proteinExistence type="predicted"/>
<sequence length="803" mass="89616">MNSTETEQIGTGGKTVKMEPALDVADAEPTRQLMLKMESTECLELNENVTNPKPTRKAPQKEKTKQKRLGSKRRRNGWMRPGAFAVPAFTQPTGGDRAGQYRIGEACASTSGTKVDASTQTEEKKKEKRYKGKRISRTERKRRKLRRAQGLNFKQTVKKTLNDEIKQLVNKALKAGTMINSTETEQMDVLVQEEETVVVQEEINEEASQEVNNDAEPPRQLDYLNEEDSEDDEFVVTIGDIKANVPFQKQNRSGVTNGTIDLDTNPTLKDGTPIYDLDLATMEDKPWRKPGADITDYFNYGFNEETWNQYCERQRKFRQEFGNDQAAINRAIVSNILLSGPATIPTTTQIGLTTFAGGRQLVNLSGGGSDKQQQKVQKIIVDLSKPPPILSNGADDMGTTSTILNQIPVIRTVINEKGVVRQESSELMPSSFKTEPKTLESLLLPSSNIESGMTPEHSMPPTSDAFVHSPITTTPPPIEQQPISVIDFSKPPPSFDPAIPPPLPLVSQVPQVPMVSQIPPSLPLPVQSSITHTSSAPILSASTGFLNFYLYLISSAMPAASAPADMDLPPGVDEGDGPPGVSSIPAVSMPPPPRIDFSQPPPTSQFSYNPRPPFSIPPSTFGPAGSLYPPQQQTYAPRHFQPSYRHPFGGFRGGFHDRFRSSRGMSRPMEERDRSSDEGSDSGPSLRKKRRSRTRSKSRSPSTGRSRRKDDDRSSKHRDHKDKDRKRKKEKDSKDRNKSSRRSPSIKKESRIKSERRSSERDKDDRDSRSSRHRSSPSRRREKESSVKSELRIKTEQRSPERD</sequence>
<protein>
    <submittedName>
        <fullName evidence="1">Uncharacterized protein</fullName>
    </submittedName>
</protein>
<dbReference type="EMBL" id="CAVMJV010000001">
    <property type="protein sequence ID" value="CAK5008880.1"/>
    <property type="molecule type" value="Genomic_DNA"/>
</dbReference>
<accession>A0ACB0XMN0</accession>
<gene>
    <name evidence="1" type="ORF">MENTE1834_LOCUS1176</name>
</gene>